<feature type="region of interest" description="Disordered" evidence="1">
    <location>
        <begin position="1676"/>
        <end position="1698"/>
    </location>
</feature>
<feature type="region of interest" description="Disordered" evidence="1">
    <location>
        <begin position="1229"/>
        <end position="1252"/>
    </location>
</feature>
<feature type="compositionally biased region" description="Basic and acidic residues" evidence="1">
    <location>
        <begin position="1443"/>
        <end position="1461"/>
    </location>
</feature>
<feature type="region of interest" description="Disordered" evidence="1">
    <location>
        <begin position="51"/>
        <end position="141"/>
    </location>
</feature>
<feature type="compositionally biased region" description="Low complexity" evidence="1">
    <location>
        <begin position="54"/>
        <end position="71"/>
    </location>
</feature>
<feature type="region of interest" description="Disordered" evidence="1">
    <location>
        <begin position="178"/>
        <end position="298"/>
    </location>
</feature>
<feature type="region of interest" description="Disordered" evidence="1">
    <location>
        <begin position="723"/>
        <end position="758"/>
    </location>
</feature>
<name>A0A835XMK3_9CHLO</name>
<feature type="compositionally biased region" description="Low complexity" evidence="1">
    <location>
        <begin position="108"/>
        <end position="123"/>
    </location>
</feature>
<evidence type="ECO:0008006" key="4">
    <source>
        <dbReference type="Google" id="ProtNLM"/>
    </source>
</evidence>
<feature type="region of interest" description="Disordered" evidence="1">
    <location>
        <begin position="541"/>
        <end position="567"/>
    </location>
</feature>
<dbReference type="Proteomes" id="UP000612055">
    <property type="component" value="Unassembled WGS sequence"/>
</dbReference>
<organism evidence="2 3">
    <name type="scientific">Edaphochlamys debaryana</name>
    <dbReference type="NCBI Taxonomy" id="47281"/>
    <lineage>
        <taxon>Eukaryota</taxon>
        <taxon>Viridiplantae</taxon>
        <taxon>Chlorophyta</taxon>
        <taxon>core chlorophytes</taxon>
        <taxon>Chlorophyceae</taxon>
        <taxon>CS clade</taxon>
        <taxon>Chlamydomonadales</taxon>
        <taxon>Chlamydomonadales incertae sedis</taxon>
        <taxon>Edaphochlamys</taxon>
    </lineage>
</organism>
<feature type="region of interest" description="Disordered" evidence="1">
    <location>
        <begin position="1632"/>
        <end position="1663"/>
    </location>
</feature>
<feature type="region of interest" description="Disordered" evidence="1">
    <location>
        <begin position="1271"/>
        <end position="1299"/>
    </location>
</feature>
<feature type="compositionally biased region" description="Low complexity" evidence="1">
    <location>
        <begin position="255"/>
        <end position="269"/>
    </location>
</feature>
<evidence type="ECO:0000313" key="3">
    <source>
        <dbReference type="Proteomes" id="UP000612055"/>
    </source>
</evidence>
<evidence type="ECO:0000256" key="1">
    <source>
        <dbReference type="SAM" id="MobiDB-lite"/>
    </source>
</evidence>
<accession>A0A835XMK3</accession>
<feature type="region of interest" description="Disordered" evidence="1">
    <location>
        <begin position="1384"/>
        <end position="1483"/>
    </location>
</feature>
<comment type="caution">
    <text evidence="2">The sequence shown here is derived from an EMBL/GenBank/DDBJ whole genome shotgun (WGS) entry which is preliminary data.</text>
</comment>
<feature type="region of interest" description="Disordered" evidence="1">
    <location>
        <begin position="483"/>
        <end position="505"/>
    </location>
</feature>
<feature type="region of interest" description="Disordered" evidence="1">
    <location>
        <begin position="1848"/>
        <end position="1867"/>
    </location>
</feature>
<reference evidence="2" key="1">
    <citation type="journal article" date="2020" name="bioRxiv">
        <title>Comparative genomics of Chlamydomonas.</title>
        <authorList>
            <person name="Craig R.J."/>
            <person name="Hasan A.R."/>
            <person name="Ness R.W."/>
            <person name="Keightley P.D."/>
        </authorList>
    </citation>
    <scope>NUCLEOTIDE SEQUENCE</scope>
    <source>
        <strain evidence="2">CCAP 11/70</strain>
    </source>
</reference>
<feature type="compositionally biased region" description="Low complexity" evidence="1">
    <location>
        <begin position="1290"/>
        <end position="1299"/>
    </location>
</feature>
<feature type="compositionally biased region" description="Low complexity" evidence="1">
    <location>
        <begin position="236"/>
        <end position="246"/>
    </location>
</feature>
<sequence>MAEAWEALLAGRPPLRCWGAGPGLGLEACSTYLNLPGADASGGFPAATFPGETAAHSAPSRARRFSAAAHPTPGRTPLLTSATPHGPWAGSRLAIGLTGSPTDGEGDTPQTSGRGSGSQGSAPRPRHSASGTPWRALAGARRRSSTAAGFSWLAAPPAFTAPVSLQGSSVATHTACTGSAGAGSDGQGSGSPAATAVGTGGHSSGTDRPAPPAGRVFGRLLSLGHGRHRHSGPGAGAEAAEAEAAGKPTELPWHASSAASPAGAAATDAKGPRTRESRPGSPHAATPATAGRVSGGGALPMRRQEGFKAPAELPPANWQDVAEAEAAVAAAIQLRVAARQRTASTTAAPPALPPPPPPPLAQLPASQTLSACDGAAGSAGGGDPLGLDGCVASLGPGAAGLQWMGSHADKETASAAAAALLDAGISAEAAAAAAASSGMPLSYISASSLLLGTHEPPPSTRANATGSTGGAASASLVITAAAPPNGAMQPTSTSASPPECTALPGSGALPGPATFSGACAVGASASAPPQPLLPLYRLTAGGEAPLGEPPQLPPRDGFGSERGSPWPGDDLPLADPALVAARWSLLSAGENSEALAAIASAAAGAGAEASSPLRRGSGLESAQLGGWEDGGDLGGARSVRVATAAASAAAAATADAACSQAVSRYGALLMASAGWRSLESAGAATSMDLVGLAGTPPLKRSSTQIASATAGLLALGRASSGAAGLVSPDCPHPPRGRQPQSAQRPSQPPRPQPPAPATATVTATAAGSRWQRLLGTVVSGGAAAASSAGSWARGAPPSGGEALVVSLAGTAQAALVETGRGGNDSEWYANLDEGGTTHAGTPAVAVAATSNDAPAGRPRLAHGGGVAAVAAAAHRGMGRSGRASLDAAPHRPPPRRPTALADLVVRSAAHVHHAATAPTAIDWAPPHSGSVLDELNSARNTAAAASDDWATAGPSRSLGAPAGWSGGASGGVPQSRLLCTITLPPHTTLPTRLPPGGRACSAGAPHLSLDRPVSQQHPSAAAPARGQDANSTSEVWSRRSLGTWSQALPHQHPRRRGHSVAGTGAAVAAADVRYGPGSGRLLATTQGLALGGLHGLPAAASGLGWAETLLALRGAAVGPEAGAGSAVLRSGSGAPGSAGVSWRSGVVGALARSLKKFMSRPRESRNGSSTDPPLLDAAPLGADAPPSPAAACGASATLALCGADPHPHLGPDPLATSDTATLEVALQSCTDGQQPIRAPSTGPGGVRSGPHASESYAAQATLLGVACPVWLPGGRPPPPQLQPPPPAATAPPTASSGSTAAAAAATASALGGSRGFSARVLLSLGTPEAAAAAVSAASAAGFYRCSAPAAAAAAAARRSLQQAGVPPAAGVTGLSSDAELGRLSRCTDRPRSGGSGGGVSTGPCSSLPFSTPAVGSGPPVGRRRPGSGDFRPGSGDAPSWQRADGRGARERGRWSLDEVRRPPAMTTAAASTVWSGAGAPRPGSARHMLLRTSLDAAAPPAADSGGGASGGGVRAAAWAQGGTGAARAGPQTLPRSGTGDGSGGFGGSCFDGDEASEEVVPPLLPPPRPEFCAPAAPLDPRVVCEVGSEECKLEASSAEPLASITTAAATAAAATATSPAGAHDASAVLADASPPDVGGPGGALSPLASGVQEGELAGGGRQGSRLMGLLRGLLGTGKGSASGGSRPHSRRSSVNTPTGEAAFARGLTLEESRLNASSSASASAGPSPPWIGISHATPMAASWRLLKTRGNTSATASGPAGLITIPDDGPAAWPLTCPGVLQHSSGGPPCSVPASRARNTCLGGGGGWKGELHRPEGGAGPSGSNGQTPVAAAKGAEPAKKKAKLAAAVKPGARKPKVNEGAGPSLPPVGPARAKALIDQAVHAGKDLAEHMDSFGCNGKVFLTRKGHGQCFKCGSADHQVSACPK</sequence>
<feature type="region of interest" description="Disordered" evidence="1">
    <location>
        <begin position="1808"/>
        <end position="1841"/>
    </location>
</feature>
<keyword evidence="3" id="KW-1185">Reference proteome</keyword>
<feature type="compositionally biased region" description="Gly residues" evidence="1">
    <location>
        <begin position="180"/>
        <end position="189"/>
    </location>
</feature>
<feature type="compositionally biased region" description="Pro residues" evidence="1">
    <location>
        <begin position="1274"/>
        <end position="1289"/>
    </location>
</feature>
<feature type="compositionally biased region" description="Pro residues" evidence="1">
    <location>
        <begin position="746"/>
        <end position="756"/>
    </location>
</feature>
<proteinExistence type="predicted"/>
<protein>
    <recommendedName>
        <fullName evidence="4">CCHC-type domain-containing protein</fullName>
    </recommendedName>
</protein>
<dbReference type="EMBL" id="JAEHOE010000168">
    <property type="protein sequence ID" value="KAG2483725.1"/>
    <property type="molecule type" value="Genomic_DNA"/>
</dbReference>
<gene>
    <name evidence="2" type="ORF">HYH03_017443</name>
</gene>
<feature type="region of interest" description="Disordered" evidence="1">
    <location>
        <begin position="1521"/>
        <end position="1562"/>
    </location>
</feature>
<feature type="compositionally biased region" description="Low complexity" evidence="1">
    <location>
        <begin position="1169"/>
        <end position="1189"/>
    </location>
</feature>
<feature type="compositionally biased region" description="Gly residues" evidence="1">
    <location>
        <begin position="1538"/>
        <end position="1549"/>
    </location>
</feature>
<feature type="region of interest" description="Disordered" evidence="1">
    <location>
        <begin position="1158"/>
        <end position="1189"/>
    </location>
</feature>
<feature type="region of interest" description="Disordered" evidence="1">
    <location>
        <begin position="988"/>
        <end position="1034"/>
    </location>
</feature>
<evidence type="ECO:0000313" key="2">
    <source>
        <dbReference type="EMBL" id="KAG2483725.1"/>
    </source>
</evidence>